<evidence type="ECO:0000313" key="2">
    <source>
        <dbReference type="Proteomes" id="UP000295030"/>
    </source>
</evidence>
<dbReference type="SUPFAM" id="SSF53850">
    <property type="entry name" value="Periplasmic binding protein-like II"/>
    <property type="match status" value="1"/>
</dbReference>
<accession>A0A4R1IGK8</accession>
<reference evidence="1 2" key="1">
    <citation type="submission" date="2019-03" db="EMBL/GenBank/DDBJ databases">
        <title>Genomic Encyclopedia of Type Strains, Phase IV (KMG-IV): sequencing the most valuable type-strain genomes for metagenomic binning, comparative biology and taxonomic classification.</title>
        <authorList>
            <person name="Goeker M."/>
        </authorList>
    </citation>
    <scope>NUCLEOTIDE SEQUENCE [LARGE SCALE GENOMIC DNA]</scope>
    <source>
        <strain evidence="1 2">DSM 101</strain>
    </source>
</reference>
<dbReference type="EMBL" id="SMFY01000001">
    <property type="protein sequence ID" value="TCK30402.1"/>
    <property type="molecule type" value="Genomic_DNA"/>
</dbReference>
<dbReference type="AlphaFoldDB" id="A0A4R1IGK8"/>
<evidence type="ECO:0000313" key="1">
    <source>
        <dbReference type="EMBL" id="TCK30402.1"/>
    </source>
</evidence>
<comment type="caution">
    <text evidence="1">The sequence shown here is derived from an EMBL/GenBank/DDBJ whole genome shotgun (WGS) entry which is preliminary data.</text>
</comment>
<dbReference type="Gene3D" id="3.40.190.10">
    <property type="entry name" value="Periplasmic binding protein-like II"/>
    <property type="match status" value="1"/>
</dbReference>
<proteinExistence type="predicted"/>
<gene>
    <name evidence="1" type="ORF">EV667_0490</name>
</gene>
<protein>
    <submittedName>
        <fullName evidence="1">4,5-dihydroxyphthalate decarboxylase</fullName>
    </submittedName>
</protein>
<organism evidence="1 2">
    <name type="scientific">Ancylobacter aquaticus</name>
    <dbReference type="NCBI Taxonomy" id="100"/>
    <lineage>
        <taxon>Bacteria</taxon>
        <taxon>Pseudomonadati</taxon>
        <taxon>Pseudomonadota</taxon>
        <taxon>Alphaproteobacteria</taxon>
        <taxon>Hyphomicrobiales</taxon>
        <taxon>Xanthobacteraceae</taxon>
        <taxon>Ancylobacter</taxon>
    </lineage>
</organism>
<dbReference type="Proteomes" id="UP000295030">
    <property type="component" value="Unassembled WGS sequence"/>
</dbReference>
<name>A0A4R1IGK8_ANCAQ</name>
<keyword evidence="2" id="KW-1185">Reference proteome</keyword>
<sequence length="329" mass="36047">MSGVLTFACGRTDRTEAFFTGETVLEGGRLAPLALPPPEIFPRALKRAEFDVTELSASSYLVHLSRGVSEYVALPVFLSRFFRFDSIYVRADRGIDAPADLRGKVVGTPEFQMTAGVWVRGILQEHFGLDHRSVRYVTGGLNLAGRKERIPLAPGPGQDIRPIDPAETLNALLARGEIDAVVAPEPPACFLDGSAPVRRLFPDSRAAEQAYFAASGIFPIMHLVAVRRSLVDADPTLAGRLFKAFVLARDAGYRRLEAMANAGSLPLMLPWLQVELANTRKALGHDHWPYGFEANRAAIEALCRYSFDQSLSARAVAPEELFDPRVLTT</sequence>